<sequence>MDFWGLKVDAGITVPVMPPDGHIIHISQVSLGGSSSEEPVNVYVTVNGVELSLGTLTPQRKRQLSLDVLFAATFHLHHDLKVGALDFIGYTTPNIKDEDVDSEGGDFNEEEFEAMQSTSYLVSEEKEETKTAKRPNEAEPVFTSSKKKKKNNKKGRGKGGRA</sequence>
<reference evidence="3" key="1">
    <citation type="submission" date="2016-07" db="EMBL/GenBank/DDBJ databases">
        <title>De novo transcriptome assembly of four accessions of the metal hyperaccumulator plant Noccaea caerulescens.</title>
        <authorList>
            <person name="Blande D."/>
            <person name="Halimaa P."/>
            <person name="Tervahauta A.I."/>
            <person name="Aarts M.G."/>
            <person name="Karenlampi S.O."/>
        </authorList>
    </citation>
    <scope>NUCLEOTIDE SEQUENCE</scope>
</reference>
<accession>A0A1J3DEZ5</accession>
<feature type="compositionally biased region" description="Basic and acidic residues" evidence="1">
    <location>
        <begin position="123"/>
        <end position="137"/>
    </location>
</feature>
<dbReference type="Gene3D" id="2.60.120.340">
    <property type="entry name" value="Nucleoplasmin core domain"/>
    <property type="match status" value="1"/>
</dbReference>
<proteinExistence type="predicted"/>
<evidence type="ECO:0000256" key="1">
    <source>
        <dbReference type="SAM" id="MobiDB-lite"/>
    </source>
</evidence>
<dbReference type="EMBL" id="GEVI01014802">
    <property type="protein sequence ID" value="JAU17518.1"/>
    <property type="molecule type" value="Transcribed_RNA"/>
</dbReference>
<dbReference type="InterPro" id="IPR041232">
    <property type="entry name" value="NPL"/>
</dbReference>
<dbReference type="AlphaFoldDB" id="A0A1J3DEZ5"/>
<evidence type="ECO:0000259" key="2">
    <source>
        <dbReference type="Pfam" id="PF17800"/>
    </source>
</evidence>
<evidence type="ECO:0000313" key="3">
    <source>
        <dbReference type="EMBL" id="JAU17518.1"/>
    </source>
</evidence>
<dbReference type="Pfam" id="PF17800">
    <property type="entry name" value="NPL"/>
    <property type="match status" value="1"/>
</dbReference>
<organism evidence="3">
    <name type="scientific">Noccaea caerulescens</name>
    <name type="common">Alpine penny-cress</name>
    <name type="synonym">Thlaspi caerulescens</name>
    <dbReference type="NCBI Taxonomy" id="107243"/>
    <lineage>
        <taxon>Eukaryota</taxon>
        <taxon>Viridiplantae</taxon>
        <taxon>Streptophyta</taxon>
        <taxon>Embryophyta</taxon>
        <taxon>Tracheophyta</taxon>
        <taxon>Spermatophyta</taxon>
        <taxon>Magnoliopsida</taxon>
        <taxon>eudicotyledons</taxon>
        <taxon>Gunneridae</taxon>
        <taxon>Pentapetalae</taxon>
        <taxon>rosids</taxon>
        <taxon>malvids</taxon>
        <taxon>Brassicales</taxon>
        <taxon>Brassicaceae</taxon>
        <taxon>Coluteocarpeae</taxon>
        <taxon>Noccaea</taxon>
    </lineage>
</organism>
<feature type="region of interest" description="Disordered" evidence="1">
    <location>
        <begin position="98"/>
        <end position="162"/>
    </location>
</feature>
<feature type="domain" description="Nucleoplasmin-like" evidence="2">
    <location>
        <begin position="3"/>
        <end position="81"/>
    </location>
</feature>
<gene>
    <name evidence="3" type="ORF">GA_TR2857_c0_g1_i1_g.8994</name>
</gene>
<feature type="compositionally biased region" description="Basic residues" evidence="1">
    <location>
        <begin position="145"/>
        <end position="162"/>
    </location>
</feature>
<name>A0A1J3DEZ5_NOCCA</name>
<feature type="compositionally biased region" description="Acidic residues" evidence="1">
    <location>
        <begin position="98"/>
        <end position="113"/>
    </location>
</feature>
<protein>
    <submittedName>
        <fullName evidence="3">Histone deacetylase HDT1</fullName>
    </submittedName>
</protein>